<dbReference type="RefSeq" id="WP_073261323.1">
    <property type="nucleotide sequence ID" value="NZ_FRCS01000010.1"/>
</dbReference>
<name>A0A1M7RE10_9ACTN</name>
<dbReference type="Pfam" id="PF12802">
    <property type="entry name" value="MarR_2"/>
    <property type="match status" value="1"/>
</dbReference>
<dbReference type="EMBL" id="FRCS01000010">
    <property type="protein sequence ID" value="SHN44412.1"/>
    <property type="molecule type" value="Genomic_DNA"/>
</dbReference>
<dbReference type="AlphaFoldDB" id="A0A1M7RE10"/>
<keyword evidence="3" id="KW-1185">Reference proteome</keyword>
<dbReference type="GO" id="GO:0003700">
    <property type="term" value="F:DNA-binding transcription factor activity"/>
    <property type="evidence" value="ECO:0007669"/>
    <property type="project" value="InterPro"/>
</dbReference>
<reference evidence="2 3" key="1">
    <citation type="submission" date="2016-11" db="EMBL/GenBank/DDBJ databases">
        <authorList>
            <person name="Jaros S."/>
            <person name="Januszkiewicz K."/>
            <person name="Wedrychowicz H."/>
        </authorList>
    </citation>
    <scope>NUCLEOTIDE SEQUENCE [LARGE SCALE GENOMIC DNA]</scope>
    <source>
        <strain evidence="2 3">DSM 46144</strain>
    </source>
</reference>
<dbReference type="PANTHER" id="PTHR33164">
    <property type="entry name" value="TRANSCRIPTIONAL REGULATOR, MARR FAMILY"/>
    <property type="match status" value="1"/>
</dbReference>
<dbReference type="STRING" id="134849.SAMN05443668_110201"/>
<dbReference type="InterPro" id="IPR000835">
    <property type="entry name" value="HTH_MarR-typ"/>
</dbReference>
<evidence type="ECO:0000259" key="1">
    <source>
        <dbReference type="Pfam" id="PF12802"/>
    </source>
</evidence>
<accession>A0A1M7RE10</accession>
<dbReference type="InterPro" id="IPR039422">
    <property type="entry name" value="MarR/SlyA-like"/>
</dbReference>
<dbReference type="InterPro" id="IPR036390">
    <property type="entry name" value="WH_DNA-bd_sf"/>
</dbReference>
<evidence type="ECO:0000313" key="2">
    <source>
        <dbReference type="EMBL" id="SHN44412.1"/>
    </source>
</evidence>
<dbReference type="Gene3D" id="1.10.10.10">
    <property type="entry name" value="Winged helix-like DNA-binding domain superfamily/Winged helix DNA-binding domain"/>
    <property type="match status" value="1"/>
</dbReference>
<evidence type="ECO:0000313" key="3">
    <source>
        <dbReference type="Proteomes" id="UP000184440"/>
    </source>
</evidence>
<feature type="domain" description="HTH marR-type" evidence="1">
    <location>
        <begin position="38"/>
        <end position="89"/>
    </location>
</feature>
<dbReference type="PANTHER" id="PTHR33164:SF57">
    <property type="entry name" value="MARR-FAMILY TRANSCRIPTIONAL REGULATOR"/>
    <property type="match status" value="1"/>
</dbReference>
<proteinExistence type="predicted"/>
<sequence length="141" mass="15189">MTDGGPALFRLVRFWSRRWARGPAADADVVPHPQLVLVVEAVHAAGADASVNDVARQLGLDQSGASRMVTVATAEGYLARARAAADARRTALRLTPAGEQLLTAARDWQCATFEQLTARWAASDRERFAGYLQRLADETGA</sequence>
<organism evidence="2 3">
    <name type="scientific">Cryptosporangium aurantiacum</name>
    <dbReference type="NCBI Taxonomy" id="134849"/>
    <lineage>
        <taxon>Bacteria</taxon>
        <taxon>Bacillati</taxon>
        <taxon>Actinomycetota</taxon>
        <taxon>Actinomycetes</taxon>
        <taxon>Cryptosporangiales</taxon>
        <taxon>Cryptosporangiaceae</taxon>
        <taxon>Cryptosporangium</taxon>
    </lineage>
</organism>
<dbReference type="InterPro" id="IPR036388">
    <property type="entry name" value="WH-like_DNA-bd_sf"/>
</dbReference>
<dbReference type="PRINTS" id="PR00598">
    <property type="entry name" value="HTHMARR"/>
</dbReference>
<gene>
    <name evidence="2" type="ORF">SAMN05443668_110201</name>
</gene>
<protein>
    <submittedName>
        <fullName evidence="2">Transcriptional regulator, MarR family</fullName>
    </submittedName>
</protein>
<dbReference type="OrthoDB" id="7774677at2"/>
<dbReference type="GO" id="GO:0006950">
    <property type="term" value="P:response to stress"/>
    <property type="evidence" value="ECO:0007669"/>
    <property type="project" value="TreeGrafter"/>
</dbReference>
<dbReference type="Proteomes" id="UP000184440">
    <property type="component" value="Unassembled WGS sequence"/>
</dbReference>
<dbReference type="SUPFAM" id="SSF46785">
    <property type="entry name" value="Winged helix' DNA-binding domain"/>
    <property type="match status" value="1"/>
</dbReference>